<keyword evidence="1" id="KW-0805">Transcription regulation</keyword>
<keyword evidence="7" id="KW-1185">Reference proteome</keyword>
<evidence type="ECO:0000313" key="6">
    <source>
        <dbReference type="EMBL" id="OEK05801.1"/>
    </source>
</evidence>
<dbReference type="GO" id="GO:0043565">
    <property type="term" value="F:sequence-specific DNA binding"/>
    <property type="evidence" value="ECO:0007669"/>
    <property type="project" value="InterPro"/>
</dbReference>
<feature type="transmembrane region" description="Helical" evidence="4">
    <location>
        <begin position="37"/>
        <end position="59"/>
    </location>
</feature>
<dbReference type="AlphaFoldDB" id="A0A1E5T385"/>
<dbReference type="Gene3D" id="1.10.10.60">
    <property type="entry name" value="Homeodomain-like"/>
    <property type="match status" value="1"/>
</dbReference>
<evidence type="ECO:0000259" key="5">
    <source>
        <dbReference type="PROSITE" id="PS01124"/>
    </source>
</evidence>
<feature type="transmembrane region" description="Helical" evidence="4">
    <location>
        <begin position="65"/>
        <end position="86"/>
    </location>
</feature>
<dbReference type="SMART" id="SM00342">
    <property type="entry name" value="HTH_ARAC"/>
    <property type="match status" value="1"/>
</dbReference>
<keyword evidence="4" id="KW-0812">Transmembrane</keyword>
<feature type="transmembrane region" description="Helical" evidence="4">
    <location>
        <begin position="181"/>
        <end position="201"/>
    </location>
</feature>
<comment type="caution">
    <text evidence="6">The sequence shown here is derived from an EMBL/GenBank/DDBJ whole genome shotgun (WGS) entry which is preliminary data.</text>
</comment>
<dbReference type="PANTHER" id="PTHR43280:SF2">
    <property type="entry name" value="HTH-TYPE TRANSCRIPTIONAL REGULATOR EXSA"/>
    <property type="match status" value="1"/>
</dbReference>
<dbReference type="Pfam" id="PF12833">
    <property type="entry name" value="HTH_18"/>
    <property type="match status" value="1"/>
</dbReference>
<dbReference type="PANTHER" id="PTHR43280">
    <property type="entry name" value="ARAC-FAMILY TRANSCRIPTIONAL REGULATOR"/>
    <property type="match status" value="1"/>
</dbReference>
<dbReference type="PROSITE" id="PS01124">
    <property type="entry name" value="HTH_ARAC_FAMILY_2"/>
    <property type="match status" value="1"/>
</dbReference>
<organism evidence="6 7">
    <name type="scientific">Roseivirga misakiensis</name>
    <dbReference type="NCBI Taxonomy" id="1563681"/>
    <lineage>
        <taxon>Bacteria</taxon>
        <taxon>Pseudomonadati</taxon>
        <taxon>Bacteroidota</taxon>
        <taxon>Cytophagia</taxon>
        <taxon>Cytophagales</taxon>
        <taxon>Roseivirgaceae</taxon>
        <taxon>Roseivirga</taxon>
    </lineage>
</organism>
<dbReference type="EMBL" id="MDGQ01000004">
    <property type="protein sequence ID" value="OEK05801.1"/>
    <property type="molecule type" value="Genomic_DNA"/>
</dbReference>
<evidence type="ECO:0000256" key="1">
    <source>
        <dbReference type="ARBA" id="ARBA00023015"/>
    </source>
</evidence>
<evidence type="ECO:0000256" key="2">
    <source>
        <dbReference type="ARBA" id="ARBA00023125"/>
    </source>
</evidence>
<keyword evidence="3" id="KW-0804">Transcription</keyword>
<proteinExistence type="predicted"/>
<accession>A0A1E5T385</accession>
<name>A0A1E5T385_9BACT</name>
<dbReference type="OrthoDB" id="5492415at2"/>
<evidence type="ECO:0000313" key="7">
    <source>
        <dbReference type="Proteomes" id="UP000095552"/>
    </source>
</evidence>
<keyword evidence="4" id="KW-0472">Membrane</keyword>
<dbReference type="InterPro" id="IPR009057">
    <property type="entry name" value="Homeodomain-like_sf"/>
</dbReference>
<feature type="transmembrane region" description="Helical" evidence="4">
    <location>
        <begin position="132"/>
        <end position="153"/>
    </location>
</feature>
<dbReference type="Proteomes" id="UP000095552">
    <property type="component" value="Unassembled WGS sequence"/>
</dbReference>
<dbReference type="RefSeq" id="WP_069834719.1">
    <property type="nucleotide sequence ID" value="NZ_MDGQ01000004.1"/>
</dbReference>
<feature type="transmembrane region" description="Helical" evidence="4">
    <location>
        <begin position="6"/>
        <end position="25"/>
    </location>
</feature>
<protein>
    <submittedName>
        <fullName evidence="6">Transcriptional regulator</fullName>
    </submittedName>
</protein>
<sequence>MDILLNQLVYFGFLQCVFLLGIYAFSSKARTNINPYLVVLLVVLFIGLLGRTLYALGLFGGTYRLIALSEYATFLFGPTVYLFTRYSLTVKRLSKADLVHYLPAFVYAIVFSSYYMFSSSALIQERLQNGQLYWAVVIFMGAGLLVNGCYWALSVRLYRDFTRSTMDELSFAVKLRFLKSFLVSVGACLLVWLTIYLVGAFGQSWLEREVRPFIWLAIAYIILFISYYNIKEPSIFKVGHLMTPKKYIQSKLSLTELEMLKTKLEKVMTEKKPYLNRNLMKADLAEMLGVNSPDVARLLNEQIGMNFFEYVNYFRIKEFIALASTEKAKTLTFFGLAQEAGFNSKTTFNKSFKKIMGTSPRQYFTEKLG</sequence>
<keyword evidence="4" id="KW-1133">Transmembrane helix</keyword>
<dbReference type="InterPro" id="IPR018060">
    <property type="entry name" value="HTH_AraC"/>
</dbReference>
<evidence type="ECO:0000256" key="4">
    <source>
        <dbReference type="SAM" id="Phobius"/>
    </source>
</evidence>
<feature type="transmembrane region" description="Helical" evidence="4">
    <location>
        <begin position="98"/>
        <end position="117"/>
    </location>
</feature>
<dbReference type="STRING" id="1563681.BFP71_06690"/>
<feature type="transmembrane region" description="Helical" evidence="4">
    <location>
        <begin position="213"/>
        <end position="230"/>
    </location>
</feature>
<gene>
    <name evidence="6" type="ORF">BFP71_06690</name>
</gene>
<keyword evidence="2" id="KW-0238">DNA-binding</keyword>
<feature type="domain" description="HTH araC/xylS-type" evidence="5">
    <location>
        <begin position="265"/>
        <end position="366"/>
    </location>
</feature>
<dbReference type="SUPFAM" id="SSF46689">
    <property type="entry name" value="Homeodomain-like"/>
    <property type="match status" value="1"/>
</dbReference>
<reference evidence="6 7" key="1">
    <citation type="submission" date="2016-08" db="EMBL/GenBank/DDBJ databases">
        <title>Draft genome of Fabibacter sp. strain SK-8.</title>
        <authorList>
            <person name="Wong S.-K."/>
            <person name="Hamasaki K."/>
            <person name="Yoshizawa S."/>
        </authorList>
    </citation>
    <scope>NUCLEOTIDE SEQUENCE [LARGE SCALE GENOMIC DNA]</scope>
    <source>
        <strain evidence="6 7">SK-8</strain>
    </source>
</reference>
<dbReference type="GO" id="GO:0003700">
    <property type="term" value="F:DNA-binding transcription factor activity"/>
    <property type="evidence" value="ECO:0007669"/>
    <property type="project" value="InterPro"/>
</dbReference>
<evidence type="ECO:0000256" key="3">
    <source>
        <dbReference type="ARBA" id="ARBA00023163"/>
    </source>
</evidence>